<evidence type="ECO:0000313" key="5">
    <source>
        <dbReference type="Proteomes" id="UP000219338"/>
    </source>
</evidence>
<proteinExistence type="predicted"/>
<protein>
    <recommendedName>
        <fullName evidence="3">DUF6535 domain-containing protein</fullName>
    </recommendedName>
</protein>
<feature type="transmembrane region" description="Helical" evidence="2">
    <location>
        <begin position="90"/>
        <end position="109"/>
    </location>
</feature>
<dbReference type="Proteomes" id="UP000219338">
    <property type="component" value="Unassembled WGS sequence"/>
</dbReference>
<feature type="domain" description="DUF6535" evidence="3">
    <location>
        <begin position="68"/>
        <end position="245"/>
    </location>
</feature>
<sequence>MSSQPVNAPTQEPQVQNPTHYSPRCRNTFFLEIKQNLTGNQGNDPFDYEQKLPEDKQYEEFGPAARVWRTYLEECALFDHEMVEGWKDGLDVLLVFAGLFSAVVTTFVVQTSQSLQLDYAWVTAPILYELTNVQLAAANGVLVDDIPRSGLTPFSDFRAAASDLWVNRLWFTSLSLTLAIALVAVLMKQWTHLYMAVSSGTPRDRCRVRHWVRRSGACLSPLDSFWSSLRVLLAGLVIFLVPLHLAIASVVGAITFSLFAVYTITNLLPILYLSCPYKTPLFQYVFSP</sequence>
<keyword evidence="2" id="KW-0472">Membrane</keyword>
<evidence type="ECO:0000256" key="1">
    <source>
        <dbReference type="SAM" id="MobiDB-lite"/>
    </source>
</evidence>
<evidence type="ECO:0000256" key="2">
    <source>
        <dbReference type="SAM" id="Phobius"/>
    </source>
</evidence>
<organism evidence="4 5">
    <name type="scientific">Armillaria ostoyae</name>
    <name type="common">Armillaria root rot fungus</name>
    <dbReference type="NCBI Taxonomy" id="47428"/>
    <lineage>
        <taxon>Eukaryota</taxon>
        <taxon>Fungi</taxon>
        <taxon>Dikarya</taxon>
        <taxon>Basidiomycota</taxon>
        <taxon>Agaricomycotina</taxon>
        <taxon>Agaricomycetes</taxon>
        <taxon>Agaricomycetidae</taxon>
        <taxon>Agaricales</taxon>
        <taxon>Marasmiineae</taxon>
        <taxon>Physalacriaceae</taxon>
        <taxon>Armillaria</taxon>
    </lineage>
</organism>
<feature type="region of interest" description="Disordered" evidence="1">
    <location>
        <begin position="1"/>
        <end position="21"/>
    </location>
</feature>
<keyword evidence="2" id="KW-1133">Transmembrane helix</keyword>
<gene>
    <name evidence="4" type="ORF">ARMOST_14499</name>
</gene>
<dbReference type="InterPro" id="IPR045338">
    <property type="entry name" value="DUF6535"/>
</dbReference>
<reference evidence="5" key="1">
    <citation type="journal article" date="2017" name="Nat. Ecol. Evol.">
        <title>Genome expansion and lineage-specific genetic innovations in the forest pathogenic fungi Armillaria.</title>
        <authorList>
            <person name="Sipos G."/>
            <person name="Prasanna A.N."/>
            <person name="Walter M.C."/>
            <person name="O'Connor E."/>
            <person name="Balint B."/>
            <person name="Krizsan K."/>
            <person name="Kiss B."/>
            <person name="Hess J."/>
            <person name="Varga T."/>
            <person name="Slot J."/>
            <person name="Riley R."/>
            <person name="Boka B."/>
            <person name="Rigling D."/>
            <person name="Barry K."/>
            <person name="Lee J."/>
            <person name="Mihaltcheva S."/>
            <person name="LaButti K."/>
            <person name="Lipzen A."/>
            <person name="Waldron R."/>
            <person name="Moloney N.M."/>
            <person name="Sperisen C."/>
            <person name="Kredics L."/>
            <person name="Vagvoelgyi C."/>
            <person name="Patrignani A."/>
            <person name="Fitzpatrick D."/>
            <person name="Nagy I."/>
            <person name="Doyle S."/>
            <person name="Anderson J.B."/>
            <person name="Grigoriev I.V."/>
            <person name="Gueldener U."/>
            <person name="Muensterkoetter M."/>
            <person name="Nagy L.G."/>
        </authorList>
    </citation>
    <scope>NUCLEOTIDE SEQUENCE [LARGE SCALE GENOMIC DNA]</scope>
    <source>
        <strain evidence="5">C18/9</strain>
    </source>
</reference>
<keyword evidence="2" id="KW-0812">Transmembrane</keyword>
<dbReference type="AlphaFoldDB" id="A0A284RQP2"/>
<feature type="transmembrane region" description="Helical" evidence="2">
    <location>
        <begin position="229"/>
        <end position="247"/>
    </location>
</feature>
<accession>A0A284RQP2</accession>
<dbReference type="OMA" id="FDHEMVE"/>
<feature type="transmembrane region" description="Helical" evidence="2">
    <location>
        <begin position="169"/>
        <end position="187"/>
    </location>
</feature>
<dbReference type="Pfam" id="PF20153">
    <property type="entry name" value="DUF6535"/>
    <property type="match status" value="1"/>
</dbReference>
<keyword evidence="5" id="KW-1185">Reference proteome</keyword>
<feature type="compositionally biased region" description="Polar residues" evidence="1">
    <location>
        <begin position="1"/>
        <end position="20"/>
    </location>
</feature>
<feature type="transmembrane region" description="Helical" evidence="2">
    <location>
        <begin position="253"/>
        <end position="273"/>
    </location>
</feature>
<evidence type="ECO:0000313" key="4">
    <source>
        <dbReference type="EMBL" id="SJL11096.1"/>
    </source>
</evidence>
<evidence type="ECO:0000259" key="3">
    <source>
        <dbReference type="Pfam" id="PF20153"/>
    </source>
</evidence>
<dbReference type="EMBL" id="FUEG01000013">
    <property type="protein sequence ID" value="SJL11096.1"/>
    <property type="molecule type" value="Genomic_DNA"/>
</dbReference>
<dbReference type="OrthoDB" id="3221808at2759"/>
<name>A0A284RQP2_ARMOS</name>